<dbReference type="EMBL" id="JH598325">
    <property type="status" value="NOT_ANNOTATED_CDS"/>
    <property type="molecule type" value="Genomic_DNA"/>
</dbReference>
<evidence type="ECO:0000313" key="6">
    <source>
        <dbReference type="Proteomes" id="UP000011713"/>
    </source>
</evidence>
<keyword evidence="3" id="KW-0496">Mitochondrion</keyword>
<dbReference type="Proteomes" id="UP000011713">
    <property type="component" value="Unassembled WGS sequence"/>
</dbReference>
<dbReference type="InParanoid" id="M4B4M7"/>
<dbReference type="PANTHER" id="PTHR22602">
    <property type="entry name" value="TRANSFERASE CAF17, MITOCHONDRIAL-RELATED"/>
    <property type="match status" value="1"/>
</dbReference>
<protein>
    <recommendedName>
        <fullName evidence="4">GCVT N-terminal domain-containing protein</fullName>
    </recommendedName>
</protein>
<evidence type="ECO:0000256" key="3">
    <source>
        <dbReference type="ARBA" id="ARBA00023128"/>
    </source>
</evidence>
<evidence type="ECO:0000256" key="2">
    <source>
        <dbReference type="ARBA" id="ARBA00022946"/>
    </source>
</evidence>
<dbReference type="InterPro" id="IPR045179">
    <property type="entry name" value="YgfZ/GcvT"/>
</dbReference>
<dbReference type="Pfam" id="PF01571">
    <property type="entry name" value="GCV_T"/>
    <property type="match status" value="1"/>
</dbReference>
<organism evidence="5 6">
    <name type="scientific">Hyaloperonospora arabidopsidis (strain Emoy2)</name>
    <name type="common">Downy mildew agent</name>
    <name type="synonym">Peronospora arabidopsidis</name>
    <dbReference type="NCBI Taxonomy" id="559515"/>
    <lineage>
        <taxon>Eukaryota</taxon>
        <taxon>Sar</taxon>
        <taxon>Stramenopiles</taxon>
        <taxon>Oomycota</taxon>
        <taxon>Peronosporomycetes</taxon>
        <taxon>Peronosporales</taxon>
        <taxon>Peronosporaceae</taxon>
        <taxon>Hyaloperonospora</taxon>
    </lineage>
</organism>
<name>M4B4M7_HYAAE</name>
<dbReference type="InterPro" id="IPR006222">
    <property type="entry name" value="GCVT_N"/>
</dbReference>
<keyword evidence="6" id="KW-1185">Reference proteome</keyword>
<dbReference type="PANTHER" id="PTHR22602:SF0">
    <property type="entry name" value="TRANSFERASE CAF17, MITOCHONDRIAL-RELATED"/>
    <property type="match status" value="1"/>
</dbReference>
<dbReference type="VEuPathDB" id="FungiDB:HpaG801226"/>
<dbReference type="OMA" id="KHWKRYK"/>
<dbReference type="GO" id="GO:0005759">
    <property type="term" value="C:mitochondrial matrix"/>
    <property type="evidence" value="ECO:0007669"/>
    <property type="project" value="TreeGrafter"/>
</dbReference>
<evidence type="ECO:0000259" key="4">
    <source>
        <dbReference type="Pfam" id="PF01571"/>
    </source>
</evidence>
<reference evidence="6" key="1">
    <citation type="journal article" date="2010" name="Science">
        <title>Signatures of adaptation to obligate biotrophy in the Hyaloperonospora arabidopsidis genome.</title>
        <authorList>
            <person name="Baxter L."/>
            <person name="Tripathy S."/>
            <person name="Ishaque N."/>
            <person name="Boot N."/>
            <person name="Cabral A."/>
            <person name="Kemen E."/>
            <person name="Thines M."/>
            <person name="Ah-Fong A."/>
            <person name="Anderson R."/>
            <person name="Badejoko W."/>
            <person name="Bittner-Eddy P."/>
            <person name="Boore J.L."/>
            <person name="Chibucos M.C."/>
            <person name="Coates M."/>
            <person name="Dehal P."/>
            <person name="Delehaunty K."/>
            <person name="Dong S."/>
            <person name="Downton P."/>
            <person name="Dumas B."/>
            <person name="Fabro G."/>
            <person name="Fronick C."/>
            <person name="Fuerstenberg S.I."/>
            <person name="Fulton L."/>
            <person name="Gaulin E."/>
            <person name="Govers F."/>
            <person name="Hughes L."/>
            <person name="Humphray S."/>
            <person name="Jiang R.H."/>
            <person name="Judelson H."/>
            <person name="Kamoun S."/>
            <person name="Kyung K."/>
            <person name="Meijer H."/>
            <person name="Minx P."/>
            <person name="Morris P."/>
            <person name="Nelson J."/>
            <person name="Phuntumart V."/>
            <person name="Qutob D."/>
            <person name="Rehmany A."/>
            <person name="Rougon-Cardoso A."/>
            <person name="Ryden P."/>
            <person name="Torto-Alalibo T."/>
            <person name="Studholme D."/>
            <person name="Wang Y."/>
            <person name="Win J."/>
            <person name="Wood J."/>
            <person name="Clifton S.W."/>
            <person name="Rogers J."/>
            <person name="Van den Ackerveken G."/>
            <person name="Jones J.D."/>
            <person name="McDowell J.M."/>
            <person name="Beynon J."/>
            <person name="Tyler B.M."/>
        </authorList>
    </citation>
    <scope>NUCLEOTIDE SEQUENCE [LARGE SCALE GENOMIC DNA]</scope>
    <source>
        <strain evidence="6">Emoy2</strain>
    </source>
</reference>
<dbReference type="Gene3D" id="3.30.1360.120">
    <property type="entry name" value="Probable tRNA modification gtpase trme, domain 1"/>
    <property type="match status" value="1"/>
</dbReference>
<reference evidence="5" key="2">
    <citation type="submission" date="2015-06" db="UniProtKB">
        <authorList>
            <consortium name="EnsemblProtists"/>
        </authorList>
    </citation>
    <scope>IDENTIFICATION</scope>
    <source>
        <strain evidence="5">Emoy2</strain>
    </source>
</reference>
<accession>M4B4M7</accession>
<comment type="subcellular location">
    <subcellularLocation>
        <location evidence="1">Mitochondrion</location>
    </subcellularLocation>
</comment>
<dbReference type="AlphaFoldDB" id="M4B4M7"/>
<dbReference type="HOGENOM" id="CLU_007884_7_0_1"/>
<dbReference type="EnsemblProtists" id="HpaT801226">
    <property type="protein sequence ID" value="HpaP801226"/>
    <property type="gene ID" value="HpaG801226"/>
</dbReference>
<dbReference type="GO" id="GO:0016226">
    <property type="term" value="P:iron-sulfur cluster assembly"/>
    <property type="evidence" value="ECO:0007669"/>
    <property type="project" value="TreeGrafter"/>
</dbReference>
<dbReference type="NCBIfam" id="TIGR03317">
    <property type="entry name" value="ygfZ_signature"/>
    <property type="match status" value="1"/>
</dbReference>
<dbReference type="InterPro" id="IPR017703">
    <property type="entry name" value="YgfZ/GCV_T_CS"/>
</dbReference>
<proteinExistence type="predicted"/>
<dbReference type="eggNOG" id="KOG2929">
    <property type="taxonomic scope" value="Eukaryota"/>
</dbReference>
<evidence type="ECO:0000313" key="5">
    <source>
        <dbReference type="EnsemblProtists" id="HpaP801226"/>
    </source>
</evidence>
<dbReference type="InterPro" id="IPR027266">
    <property type="entry name" value="TrmE/GcvT-like"/>
</dbReference>
<dbReference type="SUPFAM" id="SSF103025">
    <property type="entry name" value="Folate-binding domain"/>
    <property type="match status" value="1"/>
</dbReference>
<feature type="domain" description="GCVT N-terminal" evidence="4">
    <location>
        <begin position="20"/>
        <end position="109"/>
    </location>
</feature>
<evidence type="ECO:0000256" key="1">
    <source>
        <dbReference type="ARBA" id="ARBA00004173"/>
    </source>
</evidence>
<keyword evidence="2" id="KW-0809">Transit peptide</keyword>
<dbReference type="STRING" id="559515.M4B4M7"/>
<sequence>MPISLLQRSGLTRLASRRLAQFQGADASRFLQALLTNDMKYLTRRGDAIYGAFLGTKGRVIGDCHVLQIQDDAFVLDYDKDVTGDLMKHWKRYKLRMKVAIEDKTDALALYVTLPAMLKDSGSLLSNETSRETVTEQLQKMWNASGDEGEAVVFADPRGHEFGVRAIVPVDATRYEMMEPSAYADRCIALGVAEATELVDGIPLECNLDLLHGVSFRKGCYVGQELTARTQFKGNIRKRIVPAALVPAEQHDVVRALSECAFKPFDSPSLAALRTFLANSRDWKDVKMPAIGDKVVVTGEEKAVGTIYNVGKDVSGAIVMMRLSHLLPSVSDDREMVPTMKFSTQDGAFHVVPYQPSWWPQLDVKTGKKMLL</sequence>